<sequence length="371" mass="40526">STHASMLFKSLIVSLSLLTQVYATPICLACAEQDPCAVLVGINATETTVQHVSDCYKSIGFNSLHTTTTLDSLYSLYNDFFIFRDAALTPDLALLFTSKPVDVLAELEKIRQTEYTSDFDFHSDLTALAHFYTTNKSPTLLIATTPSCFNENKLDPKYLLPMTESEALSLHRRELHPQEYVEKQKSVMTRRTDRGTAPSLPDLPDAVFVAGEVTAAYQLKSKPNVGVLVVPTMGPWTNDASKIVILTDGQCGSACGMVNEHFVREHGVKAVAVGGHVDKGLPMLSFAGAAVLGLNDIAGAFERLSVLPTLARLPYKSTVNIAAIELYSGNDTIPLEYNSERYVAALRLDYTPETARNHDLLWGAVADTAWS</sequence>
<protein>
    <recommendedName>
        <fullName evidence="4">Thiamine pyrophosphate enzyme central domain-containing protein</fullName>
    </recommendedName>
</protein>
<gene>
    <name evidence="2" type="ORF">KVV02_004782</name>
</gene>
<dbReference type="InterPro" id="IPR052766">
    <property type="entry name" value="S41A_metabolite_peptidase"/>
</dbReference>
<feature type="chain" id="PRO_5040173543" description="Thiamine pyrophosphate enzyme central domain-containing protein" evidence="1">
    <location>
        <begin position="24"/>
        <end position="371"/>
    </location>
</feature>
<feature type="signal peptide" evidence="1">
    <location>
        <begin position="1"/>
        <end position="23"/>
    </location>
</feature>
<organism evidence="2 3">
    <name type="scientific">Mortierella alpina</name>
    <name type="common">Oleaginous fungus</name>
    <name type="synonym">Mortierella renispora</name>
    <dbReference type="NCBI Taxonomy" id="64518"/>
    <lineage>
        <taxon>Eukaryota</taxon>
        <taxon>Fungi</taxon>
        <taxon>Fungi incertae sedis</taxon>
        <taxon>Mucoromycota</taxon>
        <taxon>Mortierellomycotina</taxon>
        <taxon>Mortierellomycetes</taxon>
        <taxon>Mortierellales</taxon>
        <taxon>Mortierellaceae</taxon>
        <taxon>Mortierella</taxon>
    </lineage>
</organism>
<dbReference type="AlphaFoldDB" id="A0A9P8A154"/>
<dbReference type="PANTHER" id="PTHR37049">
    <property type="entry name" value="PEPTIDASE S41 FAMILY PROTEIN"/>
    <property type="match status" value="1"/>
</dbReference>
<evidence type="ECO:0008006" key="4">
    <source>
        <dbReference type="Google" id="ProtNLM"/>
    </source>
</evidence>
<proteinExistence type="predicted"/>
<evidence type="ECO:0000256" key="1">
    <source>
        <dbReference type="SAM" id="SignalP"/>
    </source>
</evidence>
<evidence type="ECO:0000313" key="2">
    <source>
        <dbReference type="EMBL" id="KAG9322428.1"/>
    </source>
</evidence>
<dbReference type="Proteomes" id="UP000717515">
    <property type="component" value="Unassembled WGS sequence"/>
</dbReference>
<comment type="caution">
    <text evidence="2">The sequence shown here is derived from an EMBL/GenBank/DDBJ whole genome shotgun (WGS) entry which is preliminary data.</text>
</comment>
<dbReference type="PANTHER" id="PTHR37049:SF4">
    <property type="entry name" value="RHODANESE DOMAIN-CONTAINING PROTEIN"/>
    <property type="match status" value="1"/>
</dbReference>
<accession>A0A9P8A154</accession>
<name>A0A9P8A154_MORAP</name>
<keyword evidence="1" id="KW-0732">Signal</keyword>
<reference evidence="2" key="1">
    <citation type="submission" date="2021-07" db="EMBL/GenBank/DDBJ databases">
        <title>Draft genome of Mortierella alpina, strain LL118, isolated from an aspen leaf litter sample.</title>
        <authorList>
            <person name="Yang S."/>
            <person name="Vinatzer B.A."/>
        </authorList>
    </citation>
    <scope>NUCLEOTIDE SEQUENCE</scope>
    <source>
        <strain evidence="2">LL118</strain>
    </source>
</reference>
<dbReference type="EMBL" id="JAIFTL010000147">
    <property type="protein sequence ID" value="KAG9322428.1"/>
    <property type="molecule type" value="Genomic_DNA"/>
</dbReference>
<evidence type="ECO:0000313" key="3">
    <source>
        <dbReference type="Proteomes" id="UP000717515"/>
    </source>
</evidence>
<feature type="non-terminal residue" evidence="2">
    <location>
        <position position="1"/>
    </location>
</feature>